<dbReference type="NCBIfam" id="NF033859">
    <property type="entry name" value="SMEK_N"/>
    <property type="match status" value="1"/>
</dbReference>
<name>A0A653B221_ECTOL</name>
<protein>
    <recommendedName>
        <fullName evidence="1">SMEK domain-containing protein</fullName>
    </recommendedName>
</protein>
<feature type="domain" description="SMEK" evidence="1">
    <location>
        <begin position="10"/>
        <end position="145"/>
    </location>
</feature>
<dbReference type="InterPro" id="IPR047740">
    <property type="entry name" value="SMEK_dom"/>
</dbReference>
<accession>A0A653B221</accession>
<sequence length="320" mass="36138">MNRIDYQKTIISALTWLKAQVEMHNSISLTDINHGAEDFYCGLLNLVYGYNLKNINIIDQNAAAIDLGDEQNKIAIQVTSTSALAKTKYTVEKFIEKELHKKFDRLLILNIVKKTNHEAEMIGGIEYSLNTKTDIIDVEDLIKKITSNPDLNKLKAIAEFLDAELSLPVQKSLPNEVLTILGIIEYISDEQHESAGNGYLEEPIPEEKVYKRFAEHADFLVGMHNEEYIEYGAVLEAVKNESDFGQVKLRRAAKYLKSYSDNILTKCNGDPKEALSHIISDFKALLGNNGYTFDEGAAEFYVIEQLVKCNIFPYKETSVA</sequence>
<dbReference type="OrthoDB" id="7007918at2"/>
<reference evidence="2" key="1">
    <citation type="submission" date="2018-11" db="EMBL/GenBank/DDBJ databases">
        <authorList>
            <consortium name="Genoscope - CEA"/>
            <person name="William W."/>
        </authorList>
    </citation>
    <scope>NUCLEOTIDE SEQUENCE [LARGE SCALE GENOMIC DNA]</scope>
    <source>
        <strain evidence="2">T9AD</strain>
    </source>
</reference>
<organism evidence="2">
    <name type="scientific">Ectopseudomonas oleovorans</name>
    <name type="common">Pseudomonas oleovorans</name>
    <dbReference type="NCBI Taxonomy" id="301"/>
    <lineage>
        <taxon>Bacteria</taxon>
        <taxon>Pseudomonadati</taxon>
        <taxon>Pseudomonadota</taxon>
        <taxon>Gammaproteobacteria</taxon>
        <taxon>Pseudomonadales</taxon>
        <taxon>Pseudomonadaceae</taxon>
        <taxon>Ectopseudomonas</taxon>
    </lineage>
</organism>
<evidence type="ECO:0000313" key="2">
    <source>
        <dbReference type="EMBL" id="VDN62720.1"/>
    </source>
</evidence>
<dbReference type="EMBL" id="LR130779">
    <property type="protein sequence ID" value="VDN62720.1"/>
    <property type="molecule type" value="Genomic_DNA"/>
</dbReference>
<evidence type="ECO:0000259" key="1">
    <source>
        <dbReference type="Pfam" id="PF21941"/>
    </source>
</evidence>
<dbReference type="AlphaFoldDB" id="A0A653B221"/>
<proteinExistence type="predicted"/>
<dbReference type="Pfam" id="PF21941">
    <property type="entry name" value="SMEK_N"/>
    <property type="match status" value="1"/>
</dbReference>
<gene>
    <name evidence="2" type="ORF">POT9AD_1740</name>
</gene>